<proteinExistence type="predicted"/>
<dbReference type="eggNOG" id="COG4912">
    <property type="taxonomic scope" value="Bacteria"/>
</dbReference>
<evidence type="ECO:0008006" key="3">
    <source>
        <dbReference type="Google" id="ProtNLM"/>
    </source>
</evidence>
<dbReference type="InterPro" id="IPR016024">
    <property type="entry name" value="ARM-type_fold"/>
</dbReference>
<keyword evidence="2" id="KW-1185">Reference proteome</keyword>
<dbReference type="EMBL" id="CP000860">
    <property type="protein sequence ID" value="ACA59809.1"/>
    <property type="molecule type" value="Genomic_DNA"/>
</dbReference>
<dbReference type="SUPFAM" id="SSF48371">
    <property type="entry name" value="ARM repeat"/>
    <property type="match status" value="1"/>
</dbReference>
<dbReference type="CDD" id="cd06561">
    <property type="entry name" value="AlkD_like"/>
    <property type="match status" value="1"/>
</dbReference>
<name>B1I4P0_DESAP</name>
<dbReference type="PANTHER" id="PTHR41291:SF1">
    <property type="entry name" value="DNA ALKYLATION REPAIR PROTEIN"/>
    <property type="match status" value="1"/>
</dbReference>
<dbReference type="Pfam" id="PF08713">
    <property type="entry name" value="DNA_alkylation"/>
    <property type="match status" value="1"/>
</dbReference>
<dbReference type="AlphaFoldDB" id="B1I4P0"/>
<dbReference type="PANTHER" id="PTHR41291">
    <property type="entry name" value="DNA ALKYLATION REPAIR PROTEIN"/>
    <property type="match status" value="1"/>
</dbReference>
<dbReference type="Gene3D" id="1.25.10.90">
    <property type="match status" value="1"/>
</dbReference>
<protein>
    <recommendedName>
        <fullName evidence="3">DNA alkylation repair enzyme</fullName>
    </recommendedName>
</protein>
<sequence length="235" mass="26809">MNRSEEILRQLKTLADPAAVAGMARFGISPENNYGVRVPVLRKLAREIGRDHGLARELWVTGVREARIIAGLVAVPRKVTEQEMEDWVRDFHDWEVCDQTCMNLFQNTAYAYVKAVEWGMRPEEFVKRAGFILMARLAVADEQAGDADFRMFLRLIEREAGDSRNYVKKAVNWALRQIGKRSRELNAAAVDTAHRIQTQNSKSARWIAAAALRELTGDAVQERLRTRAARRCKLK</sequence>
<reference evidence="1 2" key="2">
    <citation type="journal article" date="2008" name="Science">
        <title>Environmental genomics reveals a single-species ecosystem deep within Earth.</title>
        <authorList>
            <person name="Chivian D."/>
            <person name="Brodie E.L."/>
            <person name="Alm E.J."/>
            <person name="Culley D.E."/>
            <person name="Dehal P.S."/>
            <person name="Desantis T.Z."/>
            <person name="Gihring T.M."/>
            <person name="Lapidus A."/>
            <person name="Lin L.H."/>
            <person name="Lowry S.R."/>
            <person name="Moser D.P."/>
            <person name="Richardson P.M."/>
            <person name="Southam G."/>
            <person name="Wanger G."/>
            <person name="Pratt L.M."/>
            <person name="Andersen G.L."/>
            <person name="Hazen T.C."/>
            <person name="Brockman F.J."/>
            <person name="Arkin A.P."/>
            <person name="Onstott T.C."/>
        </authorList>
    </citation>
    <scope>NUCLEOTIDE SEQUENCE [LARGE SCALE GENOMIC DNA]</scope>
    <source>
        <strain evidence="1 2">MP104C</strain>
    </source>
</reference>
<dbReference type="RefSeq" id="WP_012302394.1">
    <property type="nucleotide sequence ID" value="NC_010424.1"/>
</dbReference>
<dbReference type="KEGG" id="dau:Daud_1298"/>
<dbReference type="STRING" id="477974.Daud_1298"/>
<dbReference type="InterPro" id="IPR014825">
    <property type="entry name" value="DNA_alkylation"/>
</dbReference>
<dbReference type="Proteomes" id="UP000008544">
    <property type="component" value="Chromosome"/>
</dbReference>
<dbReference type="OrthoDB" id="9784740at2"/>
<evidence type="ECO:0000313" key="2">
    <source>
        <dbReference type="Proteomes" id="UP000008544"/>
    </source>
</evidence>
<dbReference type="HOGENOM" id="CLU_061369_1_0_9"/>
<evidence type="ECO:0000313" key="1">
    <source>
        <dbReference type="EMBL" id="ACA59809.1"/>
    </source>
</evidence>
<gene>
    <name evidence="1" type="ordered locus">Daud_1298</name>
</gene>
<accession>B1I4P0</accession>
<reference evidence="2" key="1">
    <citation type="submission" date="2007-10" db="EMBL/GenBank/DDBJ databases">
        <title>Complete sequence of chromosome of Desulforudis audaxviator MP104C.</title>
        <authorList>
            <person name="Copeland A."/>
            <person name="Lucas S."/>
            <person name="Lapidus A."/>
            <person name="Barry K."/>
            <person name="Glavina del Rio T."/>
            <person name="Dalin E."/>
            <person name="Tice H."/>
            <person name="Bruce D."/>
            <person name="Pitluck S."/>
            <person name="Lowry S.R."/>
            <person name="Larimer F."/>
            <person name="Land M.L."/>
            <person name="Hauser L."/>
            <person name="Kyrpides N."/>
            <person name="Ivanova N.N."/>
            <person name="Richardson P."/>
        </authorList>
    </citation>
    <scope>NUCLEOTIDE SEQUENCE [LARGE SCALE GENOMIC DNA]</scope>
    <source>
        <strain evidence="2">MP104C</strain>
    </source>
</reference>
<organism evidence="1 2">
    <name type="scientific">Desulforudis audaxviator (strain MP104C)</name>
    <dbReference type="NCBI Taxonomy" id="477974"/>
    <lineage>
        <taxon>Bacteria</taxon>
        <taxon>Bacillati</taxon>
        <taxon>Bacillota</taxon>
        <taxon>Clostridia</taxon>
        <taxon>Thermoanaerobacterales</taxon>
        <taxon>Candidatus Desulforudaceae</taxon>
        <taxon>Candidatus Desulforudis</taxon>
    </lineage>
</organism>